<organism evidence="1 2">
    <name type="scientific">Pseudoprevotella muciniphila</name>
    <dbReference type="NCBI Taxonomy" id="2133944"/>
    <lineage>
        <taxon>Bacteria</taxon>
        <taxon>Pseudomonadati</taxon>
        <taxon>Bacteroidota</taxon>
        <taxon>Bacteroidia</taxon>
        <taxon>Bacteroidales</taxon>
        <taxon>Prevotellaceae</taxon>
        <taxon>Pseudoprevotella</taxon>
    </lineage>
</organism>
<dbReference type="OrthoDB" id="9801493at2"/>
<sequence length="306" mass="34196">MKRFIYIIFFFLFAIVSTSQTLGIADGAMTTDGEAVKRSGMTFSKEILAQTADTIVMGLDTLEKYNQRLVRIKIDDNMPLSELDTLVSLLNKRQFTVIMALQDTIDALVQLKQFADRVNGLSGVDYKDAGCVAMWQIPLKAPSAAETVNQVKHFRNEPLVALVVDVKGMEKLEWEVMKINPDAVVLDIDPLKEGWITFENERKALPSVFLKLTAMIDNASRVAADNGIPVLINIEGFPRDNGFRKPDSDYNSRLGLWNYIKSKLDEVPQLWGVTIGQWMGKGNFTEATTSNAIYASDCSLLEQMAQ</sequence>
<accession>A0A5P8E950</accession>
<protein>
    <submittedName>
        <fullName evidence="1">Uncharacterized protein</fullName>
    </submittedName>
</protein>
<proteinExistence type="predicted"/>
<keyword evidence="2" id="KW-1185">Reference proteome</keyword>
<name>A0A5P8E950_9BACT</name>
<dbReference type="EMBL" id="CP033459">
    <property type="protein sequence ID" value="QFQ13541.1"/>
    <property type="molecule type" value="Genomic_DNA"/>
</dbReference>
<evidence type="ECO:0000313" key="2">
    <source>
        <dbReference type="Proteomes" id="UP000249375"/>
    </source>
</evidence>
<reference evidence="1 2" key="1">
    <citation type="submission" date="2018-11" db="EMBL/GenBank/DDBJ databases">
        <authorList>
            <person name="Na S.W."/>
            <person name="Baik M."/>
        </authorList>
    </citation>
    <scope>NUCLEOTIDE SEQUENCE [LARGE SCALE GENOMIC DNA]</scope>
    <source>
        <strain evidence="1 2">E39</strain>
    </source>
</reference>
<gene>
    <name evidence="1" type="ORF">C7Y71_011285</name>
</gene>
<dbReference type="RefSeq" id="WP_111898782.1">
    <property type="nucleotide sequence ID" value="NZ_CP033459.1"/>
</dbReference>
<dbReference type="Proteomes" id="UP000249375">
    <property type="component" value="Chromosome"/>
</dbReference>
<dbReference type="KEGG" id="alq:C7Y71_011285"/>
<dbReference type="AlphaFoldDB" id="A0A5P8E950"/>
<evidence type="ECO:0000313" key="1">
    <source>
        <dbReference type="EMBL" id="QFQ13541.1"/>
    </source>
</evidence>